<evidence type="ECO:0000313" key="2">
    <source>
        <dbReference type="Proteomes" id="UP001054945"/>
    </source>
</evidence>
<evidence type="ECO:0000313" key="1">
    <source>
        <dbReference type="EMBL" id="GIX85517.1"/>
    </source>
</evidence>
<dbReference type="AlphaFoldDB" id="A0AAV4NL42"/>
<dbReference type="EMBL" id="BPLR01003521">
    <property type="protein sequence ID" value="GIX85517.1"/>
    <property type="molecule type" value="Genomic_DNA"/>
</dbReference>
<organism evidence="1 2">
    <name type="scientific">Caerostris extrusa</name>
    <name type="common">Bark spider</name>
    <name type="synonym">Caerostris bankana</name>
    <dbReference type="NCBI Taxonomy" id="172846"/>
    <lineage>
        <taxon>Eukaryota</taxon>
        <taxon>Metazoa</taxon>
        <taxon>Ecdysozoa</taxon>
        <taxon>Arthropoda</taxon>
        <taxon>Chelicerata</taxon>
        <taxon>Arachnida</taxon>
        <taxon>Araneae</taxon>
        <taxon>Araneomorphae</taxon>
        <taxon>Entelegynae</taxon>
        <taxon>Araneoidea</taxon>
        <taxon>Araneidae</taxon>
        <taxon>Caerostris</taxon>
    </lineage>
</organism>
<gene>
    <name evidence="1" type="ORF">CEXT_21561</name>
</gene>
<accession>A0AAV4NL42</accession>
<name>A0AAV4NL42_CAEEX</name>
<proteinExistence type="predicted"/>
<comment type="caution">
    <text evidence="1">The sequence shown here is derived from an EMBL/GenBank/DDBJ whole genome shotgun (WGS) entry which is preliminary data.</text>
</comment>
<reference evidence="1 2" key="1">
    <citation type="submission" date="2021-06" db="EMBL/GenBank/DDBJ databases">
        <title>Caerostris extrusa draft genome.</title>
        <authorList>
            <person name="Kono N."/>
            <person name="Arakawa K."/>
        </authorList>
    </citation>
    <scope>NUCLEOTIDE SEQUENCE [LARGE SCALE GENOMIC DNA]</scope>
</reference>
<protein>
    <submittedName>
        <fullName evidence="1">Uncharacterized protein</fullName>
    </submittedName>
</protein>
<dbReference type="Proteomes" id="UP001054945">
    <property type="component" value="Unassembled WGS sequence"/>
</dbReference>
<keyword evidence="2" id="KW-1185">Reference proteome</keyword>
<sequence length="76" mass="8242">MPSLPDNKSLSTHFSAPLREVARYANLPSLAMQGMAGRSSKNIAGIKAASEMAPGALTRYLAAYQSGWMWTLKEKL</sequence>